<organism evidence="2 3">
    <name type="scientific">Lophiotrema nucula</name>
    <dbReference type="NCBI Taxonomy" id="690887"/>
    <lineage>
        <taxon>Eukaryota</taxon>
        <taxon>Fungi</taxon>
        <taxon>Dikarya</taxon>
        <taxon>Ascomycota</taxon>
        <taxon>Pezizomycotina</taxon>
        <taxon>Dothideomycetes</taxon>
        <taxon>Pleosporomycetidae</taxon>
        <taxon>Pleosporales</taxon>
        <taxon>Lophiotremataceae</taxon>
        <taxon>Lophiotrema</taxon>
    </lineage>
</organism>
<evidence type="ECO:0000313" key="2">
    <source>
        <dbReference type="EMBL" id="KAF2108695.1"/>
    </source>
</evidence>
<keyword evidence="1" id="KW-0812">Transmembrane</keyword>
<protein>
    <submittedName>
        <fullName evidence="2">Uncharacterized protein</fullName>
    </submittedName>
</protein>
<dbReference type="EMBL" id="ML977346">
    <property type="protein sequence ID" value="KAF2108695.1"/>
    <property type="molecule type" value="Genomic_DNA"/>
</dbReference>
<feature type="transmembrane region" description="Helical" evidence="1">
    <location>
        <begin position="94"/>
        <end position="116"/>
    </location>
</feature>
<keyword evidence="1" id="KW-1133">Transmembrane helix</keyword>
<dbReference type="PANTHER" id="PTHR37577:SF1">
    <property type="entry name" value="INTEGRAL MEMBRANE PROTEIN"/>
    <property type="match status" value="1"/>
</dbReference>
<name>A0A6A5YNJ1_9PLEO</name>
<dbReference type="PANTHER" id="PTHR37577">
    <property type="entry name" value="INTEGRAL MEMBRANE PROTEIN"/>
    <property type="match status" value="1"/>
</dbReference>
<evidence type="ECO:0000256" key="1">
    <source>
        <dbReference type="SAM" id="Phobius"/>
    </source>
</evidence>
<accession>A0A6A5YNJ1</accession>
<keyword evidence="3" id="KW-1185">Reference proteome</keyword>
<proteinExistence type="predicted"/>
<feature type="transmembrane region" description="Helical" evidence="1">
    <location>
        <begin position="122"/>
        <end position="142"/>
    </location>
</feature>
<feature type="transmembrane region" description="Helical" evidence="1">
    <location>
        <begin position="25"/>
        <end position="51"/>
    </location>
</feature>
<gene>
    <name evidence="2" type="ORF">BDV96DRAFT_670714</name>
</gene>
<evidence type="ECO:0000313" key="3">
    <source>
        <dbReference type="Proteomes" id="UP000799770"/>
    </source>
</evidence>
<reference evidence="2" key="1">
    <citation type="journal article" date="2020" name="Stud. Mycol.">
        <title>101 Dothideomycetes genomes: a test case for predicting lifestyles and emergence of pathogens.</title>
        <authorList>
            <person name="Haridas S."/>
            <person name="Albert R."/>
            <person name="Binder M."/>
            <person name="Bloem J."/>
            <person name="Labutti K."/>
            <person name="Salamov A."/>
            <person name="Andreopoulos B."/>
            <person name="Baker S."/>
            <person name="Barry K."/>
            <person name="Bills G."/>
            <person name="Bluhm B."/>
            <person name="Cannon C."/>
            <person name="Castanera R."/>
            <person name="Culley D."/>
            <person name="Daum C."/>
            <person name="Ezra D."/>
            <person name="Gonzalez J."/>
            <person name="Henrissat B."/>
            <person name="Kuo A."/>
            <person name="Liang C."/>
            <person name="Lipzen A."/>
            <person name="Lutzoni F."/>
            <person name="Magnuson J."/>
            <person name="Mondo S."/>
            <person name="Nolan M."/>
            <person name="Ohm R."/>
            <person name="Pangilinan J."/>
            <person name="Park H.-J."/>
            <person name="Ramirez L."/>
            <person name="Alfaro M."/>
            <person name="Sun H."/>
            <person name="Tritt A."/>
            <person name="Yoshinaga Y."/>
            <person name="Zwiers L.-H."/>
            <person name="Turgeon B."/>
            <person name="Goodwin S."/>
            <person name="Spatafora J."/>
            <person name="Crous P."/>
            <person name="Grigoriev I."/>
        </authorList>
    </citation>
    <scope>NUCLEOTIDE SEQUENCE</scope>
    <source>
        <strain evidence="2">CBS 627.86</strain>
    </source>
</reference>
<dbReference type="OrthoDB" id="5427664at2759"/>
<feature type="transmembrane region" description="Helical" evidence="1">
    <location>
        <begin position="245"/>
        <end position="267"/>
    </location>
</feature>
<dbReference type="AlphaFoldDB" id="A0A6A5YNJ1"/>
<feature type="transmembrane region" description="Helical" evidence="1">
    <location>
        <begin position="149"/>
        <end position="167"/>
    </location>
</feature>
<feature type="transmembrane region" description="Helical" evidence="1">
    <location>
        <begin position="201"/>
        <end position="224"/>
    </location>
</feature>
<dbReference type="InterPro" id="IPR053018">
    <property type="entry name" value="Elsinochrome_Biosynth-Asso"/>
</dbReference>
<sequence length="356" mass="40226">MASCPAETLARCASTPRPVEANPDIAGIGVIVSFFSTTCLAVFLATVILFLDRLSTLVDRARSVRRFNLRHLERKSFWISGLSKILLGLNDSQLFTGTAVQIVAIIQHCTISVYHFRIVTELAFLSTVTHLITLLVLEGYFIKDKKSNIPRVLVMLINLALLGYTSWNGYAFEMSSSTAVKSSLIACFSGARRPRLGPAFYARWTILLLLSILGHCSVFMQMYIPRDVCQGRPGLARISYWLRDCRLFTLMPAYTIYGLVNGGRVLWRTQALRKADVPITGSEQDWGFGQILAMLLLGLTLLPGWEVFSQYEFLNFRVLKMLTLLRLQEEIREIHGLRPREQNPPMESIDELRDQS</sequence>
<keyword evidence="1" id="KW-0472">Membrane</keyword>
<dbReference type="Proteomes" id="UP000799770">
    <property type="component" value="Unassembled WGS sequence"/>
</dbReference>
<feature type="transmembrane region" description="Helical" evidence="1">
    <location>
        <begin position="287"/>
        <end position="308"/>
    </location>
</feature>